<evidence type="ECO:0000259" key="1">
    <source>
        <dbReference type="Pfam" id="PF21349"/>
    </source>
</evidence>
<comment type="caution">
    <text evidence="2">The sequence shown here is derived from an EMBL/GenBank/DDBJ whole genome shotgun (WGS) entry which is preliminary data.</text>
</comment>
<dbReference type="Proteomes" id="UP000285961">
    <property type="component" value="Unassembled WGS sequence"/>
</dbReference>
<dbReference type="Gene3D" id="2.20.28.10">
    <property type="match status" value="1"/>
</dbReference>
<proteinExistence type="predicted"/>
<evidence type="ECO:0000313" key="3">
    <source>
        <dbReference type="Proteomes" id="UP000285961"/>
    </source>
</evidence>
<dbReference type="AlphaFoldDB" id="A0A419F8L7"/>
<organism evidence="2 3">
    <name type="scientific">Candidatus Abyssobacteria bacterium SURF_17</name>
    <dbReference type="NCBI Taxonomy" id="2093361"/>
    <lineage>
        <taxon>Bacteria</taxon>
        <taxon>Pseudomonadati</taxon>
        <taxon>Candidatus Hydrogenedentota</taxon>
        <taxon>Candidatus Abyssobacteria</taxon>
    </lineage>
</organism>
<dbReference type="SUPFAM" id="SSF57802">
    <property type="entry name" value="Rubredoxin-like"/>
    <property type="match status" value="1"/>
</dbReference>
<sequence length="69" mass="7771">MENHTGSEAQPYWKCKGCGYTLKLSAPPDICPSCREKCEFADVTCYTPECGFKGIDHRLAGQQEDIRKQ</sequence>
<dbReference type="EMBL" id="QZKI01000010">
    <property type="protein sequence ID" value="RJP74801.1"/>
    <property type="molecule type" value="Genomic_DNA"/>
</dbReference>
<accession>A0A419F8L7</accession>
<gene>
    <name evidence="2" type="ORF">C4532_01610</name>
</gene>
<evidence type="ECO:0000313" key="2">
    <source>
        <dbReference type="EMBL" id="RJP74801.1"/>
    </source>
</evidence>
<protein>
    <recommendedName>
        <fullName evidence="1">Rubrerythrin rubredoxin-like domain-containing protein</fullName>
    </recommendedName>
</protein>
<name>A0A419F8L7_9BACT</name>
<feature type="domain" description="Rubrerythrin rubredoxin-like" evidence="1">
    <location>
        <begin position="13"/>
        <end position="39"/>
    </location>
</feature>
<reference evidence="2 3" key="1">
    <citation type="journal article" date="2017" name="ISME J.">
        <title>Energy and carbon metabolisms in a deep terrestrial subsurface fluid microbial community.</title>
        <authorList>
            <person name="Momper L."/>
            <person name="Jungbluth S.P."/>
            <person name="Lee M.D."/>
            <person name="Amend J.P."/>
        </authorList>
    </citation>
    <scope>NUCLEOTIDE SEQUENCE [LARGE SCALE GENOMIC DNA]</scope>
    <source>
        <strain evidence="2">SURF_17</strain>
    </source>
</reference>
<dbReference type="Pfam" id="PF21349">
    <property type="entry name" value="RUBY_RBDX"/>
    <property type="match status" value="1"/>
</dbReference>
<dbReference type="InterPro" id="IPR048574">
    <property type="entry name" value="RUBY_RBDX"/>
</dbReference>